<reference evidence="2" key="1">
    <citation type="journal article" date="2023" name="Mol. Phylogenet. Evol.">
        <title>Genome-scale phylogeny and comparative genomics of the fungal order Sordariales.</title>
        <authorList>
            <person name="Hensen N."/>
            <person name="Bonometti L."/>
            <person name="Westerberg I."/>
            <person name="Brannstrom I.O."/>
            <person name="Guillou S."/>
            <person name="Cros-Aarteil S."/>
            <person name="Calhoun S."/>
            <person name="Haridas S."/>
            <person name="Kuo A."/>
            <person name="Mondo S."/>
            <person name="Pangilinan J."/>
            <person name="Riley R."/>
            <person name="LaButti K."/>
            <person name="Andreopoulos B."/>
            <person name="Lipzen A."/>
            <person name="Chen C."/>
            <person name="Yan M."/>
            <person name="Daum C."/>
            <person name="Ng V."/>
            <person name="Clum A."/>
            <person name="Steindorff A."/>
            <person name="Ohm R.A."/>
            <person name="Martin F."/>
            <person name="Silar P."/>
            <person name="Natvig D.O."/>
            <person name="Lalanne C."/>
            <person name="Gautier V."/>
            <person name="Ament-Velasquez S.L."/>
            <person name="Kruys A."/>
            <person name="Hutchinson M.I."/>
            <person name="Powell A.J."/>
            <person name="Barry K."/>
            <person name="Miller A.N."/>
            <person name="Grigoriev I.V."/>
            <person name="Debuchy R."/>
            <person name="Gladieux P."/>
            <person name="Hiltunen Thoren M."/>
            <person name="Johannesson H."/>
        </authorList>
    </citation>
    <scope>NUCLEOTIDE SEQUENCE</scope>
    <source>
        <strain evidence="2">FGSC 1904</strain>
    </source>
</reference>
<dbReference type="AlphaFoldDB" id="A0AAE0PBX4"/>
<organism evidence="2 3">
    <name type="scientific">Sordaria brevicollis</name>
    <dbReference type="NCBI Taxonomy" id="83679"/>
    <lineage>
        <taxon>Eukaryota</taxon>
        <taxon>Fungi</taxon>
        <taxon>Dikarya</taxon>
        <taxon>Ascomycota</taxon>
        <taxon>Pezizomycotina</taxon>
        <taxon>Sordariomycetes</taxon>
        <taxon>Sordariomycetidae</taxon>
        <taxon>Sordariales</taxon>
        <taxon>Sordariaceae</taxon>
        <taxon>Sordaria</taxon>
    </lineage>
</organism>
<feature type="region of interest" description="Disordered" evidence="1">
    <location>
        <begin position="1"/>
        <end position="21"/>
    </location>
</feature>
<reference evidence="2" key="2">
    <citation type="submission" date="2023-07" db="EMBL/GenBank/DDBJ databases">
        <authorList>
            <consortium name="Lawrence Berkeley National Laboratory"/>
            <person name="Haridas S."/>
            <person name="Hensen N."/>
            <person name="Bonometti L."/>
            <person name="Westerberg I."/>
            <person name="Brannstrom I.O."/>
            <person name="Guillou S."/>
            <person name="Cros-Aarteil S."/>
            <person name="Calhoun S."/>
            <person name="Kuo A."/>
            <person name="Mondo S."/>
            <person name="Pangilinan J."/>
            <person name="Riley R."/>
            <person name="LaButti K."/>
            <person name="Andreopoulos B."/>
            <person name="Lipzen A."/>
            <person name="Chen C."/>
            <person name="Yanf M."/>
            <person name="Daum C."/>
            <person name="Ng V."/>
            <person name="Clum A."/>
            <person name="Steindorff A."/>
            <person name="Ohm R."/>
            <person name="Martin F."/>
            <person name="Silar P."/>
            <person name="Natvig D."/>
            <person name="Lalanne C."/>
            <person name="Gautier V."/>
            <person name="Ament-velasquez S.L."/>
            <person name="Kruys A."/>
            <person name="Hutchinson M.I."/>
            <person name="Powell A.J."/>
            <person name="Barry K."/>
            <person name="Miller A.N."/>
            <person name="Grigoriev I.V."/>
            <person name="Debuchy R."/>
            <person name="Gladieux P."/>
            <person name="Thoren M.H."/>
            <person name="Johannesson H."/>
        </authorList>
    </citation>
    <scope>NUCLEOTIDE SEQUENCE</scope>
    <source>
        <strain evidence="2">FGSC 1904</strain>
    </source>
</reference>
<comment type="caution">
    <text evidence="2">The sequence shown here is derived from an EMBL/GenBank/DDBJ whole genome shotgun (WGS) entry which is preliminary data.</text>
</comment>
<accession>A0AAE0PBX4</accession>
<protein>
    <submittedName>
        <fullName evidence="2">Uncharacterized protein</fullName>
    </submittedName>
</protein>
<gene>
    <name evidence="2" type="ORF">B0T20DRAFT_480576</name>
</gene>
<keyword evidence="3" id="KW-1185">Reference proteome</keyword>
<dbReference type="Proteomes" id="UP001281003">
    <property type="component" value="Unassembled WGS sequence"/>
</dbReference>
<evidence type="ECO:0000313" key="3">
    <source>
        <dbReference type="Proteomes" id="UP001281003"/>
    </source>
</evidence>
<sequence>MPNSKQSNSSSGKSDEYGREARLEMFQIEERREGNILSRVPYKPRKPRETRRTMAREIRHIMEPFDASR</sequence>
<feature type="compositionally biased region" description="Low complexity" evidence="1">
    <location>
        <begin position="1"/>
        <end position="12"/>
    </location>
</feature>
<name>A0AAE0PBX4_SORBR</name>
<proteinExistence type="predicted"/>
<evidence type="ECO:0000313" key="2">
    <source>
        <dbReference type="EMBL" id="KAK3396977.1"/>
    </source>
</evidence>
<dbReference type="EMBL" id="JAUTDP010000008">
    <property type="protein sequence ID" value="KAK3396977.1"/>
    <property type="molecule type" value="Genomic_DNA"/>
</dbReference>
<evidence type="ECO:0000256" key="1">
    <source>
        <dbReference type="SAM" id="MobiDB-lite"/>
    </source>
</evidence>